<organism evidence="1 2">
    <name type="scientific">Frankia umida</name>
    <dbReference type="NCBI Taxonomy" id="573489"/>
    <lineage>
        <taxon>Bacteria</taxon>
        <taxon>Bacillati</taxon>
        <taxon>Actinomycetota</taxon>
        <taxon>Actinomycetes</taxon>
        <taxon>Frankiales</taxon>
        <taxon>Frankiaceae</taxon>
        <taxon>Frankia</taxon>
    </lineage>
</organism>
<gene>
    <name evidence="1" type="ORF">MXD59_13500</name>
</gene>
<name>A0ABT0JZ08_9ACTN</name>
<dbReference type="Proteomes" id="UP001201873">
    <property type="component" value="Unassembled WGS sequence"/>
</dbReference>
<accession>A0ABT0JZ08</accession>
<sequence length="135" mass="15097">MPFESVGEVRNYFHWEDPYWASRENVRRVTARFFVRAPVYYLVHWNEGTLPADLDARVADGSVCAADFEGAVLAEPTNYTCLFCDAQLRAAVVDGANPILGKDRAARLRTHTFVRKCSLCHHGIAGGVVEFLPPL</sequence>
<protein>
    <submittedName>
        <fullName evidence="1">Uncharacterized protein</fullName>
    </submittedName>
</protein>
<keyword evidence="2" id="KW-1185">Reference proteome</keyword>
<comment type="caution">
    <text evidence="1">The sequence shown here is derived from an EMBL/GenBank/DDBJ whole genome shotgun (WGS) entry which is preliminary data.</text>
</comment>
<evidence type="ECO:0000313" key="1">
    <source>
        <dbReference type="EMBL" id="MCK9876782.1"/>
    </source>
</evidence>
<dbReference type="EMBL" id="JALKFT010000011">
    <property type="protein sequence ID" value="MCK9876782.1"/>
    <property type="molecule type" value="Genomic_DNA"/>
</dbReference>
<proteinExistence type="predicted"/>
<reference evidence="1 2" key="1">
    <citation type="submission" date="2022-04" db="EMBL/GenBank/DDBJ databases">
        <title>Genome diversity in the genus Frankia.</title>
        <authorList>
            <person name="Carlos-Shanley C."/>
            <person name="Hahn D."/>
        </authorList>
    </citation>
    <scope>NUCLEOTIDE SEQUENCE [LARGE SCALE GENOMIC DNA]</scope>
    <source>
        <strain evidence="1 2">Ag45/Mut15</strain>
    </source>
</reference>
<evidence type="ECO:0000313" key="2">
    <source>
        <dbReference type="Proteomes" id="UP001201873"/>
    </source>
</evidence>
<dbReference type="RefSeq" id="WP_248825045.1">
    <property type="nucleotide sequence ID" value="NZ_JALKFT010000011.1"/>
</dbReference>